<proteinExistence type="predicted"/>
<name>A0A1E1K151_9HELO</name>
<dbReference type="Proteomes" id="UP000178912">
    <property type="component" value="Unassembled WGS sequence"/>
</dbReference>
<evidence type="ECO:0000313" key="2">
    <source>
        <dbReference type="Proteomes" id="UP000178912"/>
    </source>
</evidence>
<dbReference type="AlphaFoldDB" id="A0A1E1K151"/>
<gene>
    <name evidence="1" type="ORF">RAG0_02380</name>
</gene>
<sequence length="260" mass="29918">MSSSQETDLDEQPEIVHSIKGSVFAPSQDHWYCCKEKDTFHGIAGRETFGRSTGKFCNFCDHARCLKCNSRDKFLTFWRCCKTSMCHNTGTKDIKLRASSFRSQYWVVNEMDYGCCRLCGHPRCDDCYHERYPDRSWEISNIESTNSKSLFESETSVESRDATAVERDEWSRILTWSKAMRYQKIKLRGGSVNEDKIPDKVKKIKPSVIELPTPNETHVARKEEDTTTQKDENTLLKGWKEECIAAFIATSPGPSPHSEK</sequence>
<evidence type="ECO:0000313" key="1">
    <source>
        <dbReference type="EMBL" id="CZS91838.1"/>
    </source>
</evidence>
<organism evidence="1 2">
    <name type="scientific">Rhynchosporium agropyri</name>
    <dbReference type="NCBI Taxonomy" id="914238"/>
    <lineage>
        <taxon>Eukaryota</taxon>
        <taxon>Fungi</taxon>
        <taxon>Dikarya</taxon>
        <taxon>Ascomycota</taxon>
        <taxon>Pezizomycotina</taxon>
        <taxon>Leotiomycetes</taxon>
        <taxon>Helotiales</taxon>
        <taxon>Ploettnerulaceae</taxon>
        <taxon>Rhynchosporium</taxon>
    </lineage>
</organism>
<reference evidence="2" key="1">
    <citation type="submission" date="2016-03" db="EMBL/GenBank/DDBJ databases">
        <authorList>
            <person name="Guldener U."/>
        </authorList>
    </citation>
    <scope>NUCLEOTIDE SEQUENCE [LARGE SCALE GENOMIC DNA]</scope>
    <source>
        <strain evidence="2">04CH-RAC-A.6.1</strain>
    </source>
</reference>
<accession>A0A1E1K151</accession>
<dbReference type="EMBL" id="FJUX01000010">
    <property type="protein sequence ID" value="CZS91838.1"/>
    <property type="molecule type" value="Genomic_DNA"/>
</dbReference>
<protein>
    <submittedName>
        <fullName evidence="1">Uncharacterized protein</fullName>
    </submittedName>
</protein>
<keyword evidence="2" id="KW-1185">Reference proteome</keyword>